<evidence type="ECO:0000256" key="3">
    <source>
        <dbReference type="ARBA" id="ARBA00022801"/>
    </source>
</evidence>
<dbReference type="Pfam" id="PF00082">
    <property type="entry name" value="Peptidase_S8"/>
    <property type="match status" value="1"/>
</dbReference>
<gene>
    <name evidence="7" type="ORF">DJ90_4828</name>
    <name evidence="8" type="ORF">GNQ08_07545</name>
</gene>
<evidence type="ECO:0000256" key="5">
    <source>
        <dbReference type="PROSITE-ProRule" id="PRU01240"/>
    </source>
</evidence>
<accession>A0A090Y6L9</accession>
<sequence>MNVALIDDGVNINHYTREYIISFLELNESLTEFVEQTSYVDPASHGSICAGIIRNFSDRVNLISLKILDENLCASVGKLIKAFEWCQENYIDIINLSLGTTNCKDFIEIQRCIKHLASKGVIVVAALNNDDTYTIPASMPEVVGVCTHHSEDIKVIENSIIGVNVAACSNHWIQLDHDRRIHTPYCNSFAAPAVTGGICQLLSGGESGSEVLSNRFLEKIAQNIRISAASISDESMVKLNFTPQTFQNLTDVKLTKKVPLIGISCRDKDLKAFNQLFYNDNLFPLALGGDTAIDNLTKKQLHRLVQRIGGIFDCDLIFLHHLQMRTGREDIIMRVSGSDVCLAYKKRFQKREVTLRSFEEAYQAILNLLA</sequence>
<dbReference type="OrthoDB" id="184152at2"/>
<dbReference type="PATRIC" id="fig|44252.3.peg.6015"/>
<dbReference type="STRING" id="44252.DJ90_4828"/>
<dbReference type="GO" id="GO:0006508">
    <property type="term" value="P:proteolysis"/>
    <property type="evidence" value="ECO:0007669"/>
    <property type="project" value="UniProtKB-KW"/>
</dbReference>
<reference evidence="7 9" key="1">
    <citation type="submission" date="2014-04" db="EMBL/GenBank/DDBJ databases">
        <authorList>
            <person name="Bishop-Lilly K.A."/>
            <person name="Broomall S.M."/>
            <person name="Chain P.S."/>
            <person name="Chertkov O."/>
            <person name="Coyne S.R."/>
            <person name="Daligault H.E."/>
            <person name="Davenport K.W."/>
            <person name="Erkkila T."/>
            <person name="Frey K.G."/>
            <person name="Gibbons H.S."/>
            <person name="Gu W."/>
            <person name="Jaissle J."/>
            <person name="Johnson S.L."/>
            <person name="Koroleva G.I."/>
            <person name="Ladner J.T."/>
            <person name="Lo C.-C."/>
            <person name="Minogue T.D."/>
            <person name="Munk C."/>
            <person name="Palacios G.F."/>
            <person name="Redden C.L."/>
            <person name="Rosenzweig C.N."/>
            <person name="Scholz M.B."/>
            <person name="Teshima H."/>
            <person name="Xu Y."/>
        </authorList>
    </citation>
    <scope>NUCLEOTIDE SEQUENCE [LARGE SCALE GENOMIC DNA]</scope>
    <source>
        <strain evidence="7 9">8244</strain>
    </source>
</reference>
<reference evidence="8 10" key="2">
    <citation type="submission" date="2019-11" db="EMBL/GenBank/DDBJ databases">
        <title>Draft genome sequences of five Paenibacillus species of dairy origin.</title>
        <authorList>
            <person name="Olajide A.M."/>
            <person name="Chen S."/>
            <person name="Lapointe G."/>
        </authorList>
    </citation>
    <scope>NUCLEOTIDE SEQUENCE [LARGE SCALE GENOMIC DNA]</scope>
    <source>
        <strain evidence="8 10">3CT49</strain>
    </source>
</reference>
<dbReference type="PANTHER" id="PTHR43806">
    <property type="entry name" value="PEPTIDASE S8"/>
    <property type="match status" value="1"/>
</dbReference>
<keyword evidence="2 5" id="KW-0645">Protease</keyword>
<evidence type="ECO:0000313" key="9">
    <source>
        <dbReference type="Proteomes" id="UP000029278"/>
    </source>
</evidence>
<comment type="similarity">
    <text evidence="1 5">Belongs to the peptidase S8 family.</text>
</comment>
<dbReference type="Gene3D" id="3.40.50.200">
    <property type="entry name" value="Peptidase S8/S53 domain"/>
    <property type="match status" value="1"/>
</dbReference>
<dbReference type="GeneID" id="77010182"/>
<dbReference type="InterPro" id="IPR050131">
    <property type="entry name" value="Peptidase_S8_subtilisin-like"/>
</dbReference>
<comment type="caution">
    <text evidence="7">The sequence shown here is derived from an EMBL/GenBank/DDBJ whole genome shotgun (WGS) entry which is preliminary data.</text>
</comment>
<dbReference type="InterPro" id="IPR036852">
    <property type="entry name" value="Peptidase_S8/S53_dom_sf"/>
</dbReference>
<protein>
    <submittedName>
        <fullName evidence="8">S8 family serine peptidase</fullName>
    </submittedName>
    <submittedName>
        <fullName evidence="7">Subtilase family protein</fullName>
    </submittedName>
</protein>
<feature type="active site" description="Charge relay system" evidence="5">
    <location>
        <position position="188"/>
    </location>
</feature>
<dbReference type="PANTHER" id="PTHR43806:SF11">
    <property type="entry name" value="CEREVISIN-RELATED"/>
    <property type="match status" value="1"/>
</dbReference>
<evidence type="ECO:0000259" key="6">
    <source>
        <dbReference type="Pfam" id="PF00082"/>
    </source>
</evidence>
<keyword evidence="4 5" id="KW-0720">Serine protease</keyword>
<dbReference type="PROSITE" id="PS51892">
    <property type="entry name" value="SUBTILASE"/>
    <property type="match status" value="1"/>
</dbReference>
<dbReference type="InterPro" id="IPR000209">
    <property type="entry name" value="Peptidase_S8/S53_dom"/>
</dbReference>
<dbReference type="AlphaFoldDB" id="A0A090Y6L9"/>
<evidence type="ECO:0000256" key="1">
    <source>
        <dbReference type="ARBA" id="ARBA00011073"/>
    </source>
</evidence>
<dbReference type="EMBL" id="WNZZ01000004">
    <property type="protein sequence ID" value="MUG22272.1"/>
    <property type="molecule type" value="Genomic_DNA"/>
</dbReference>
<dbReference type="HOGENOM" id="CLU_747710_0_0_9"/>
<dbReference type="Proteomes" id="UP000029278">
    <property type="component" value="Unassembled WGS sequence"/>
</dbReference>
<dbReference type="SUPFAM" id="SSF52743">
    <property type="entry name" value="Subtilisin-like"/>
    <property type="match status" value="1"/>
</dbReference>
<dbReference type="Proteomes" id="UP000442469">
    <property type="component" value="Unassembled WGS sequence"/>
</dbReference>
<evidence type="ECO:0000256" key="4">
    <source>
        <dbReference type="ARBA" id="ARBA00022825"/>
    </source>
</evidence>
<keyword evidence="9" id="KW-1185">Reference proteome</keyword>
<dbReference type="GO" id="GO:0004252">
    <property type="term" value="F:serine-type endopeptidase activity"/>
    <property type="evidence" value="ECO:0007669"/>
    <property type="project" value="UniProtKB-UniRule"/>
</dbReference>
<evidence type="ECO:0000313" key="8">
    <source>
        <dbReference type="EMBL" id="MUG22272.1"/>
    </source>
</evidence>
<feature type="domain" description="Peptidase S8/S53" evidence="6">
    <location>
        <begin position="3"/>
        <end position="204"/>
    </location>
</feature>
<evidence type="ECO:0000313" key="7">
    <source>
        <dbReference type="EMBL" id="KFM93477.1"/>
    </source>
</evidence>
<dbReference type="RefSeq" id="WP_051985788.1">
    <property type="nucleotide sequence ID" value="NZ_BGML01000030.1"/>
</dbReference>
<feature type="active site" description="Charge relay system" evidence="5">
    <location>
        <position position="45"/>
    </location>
</feature>
<keyword evidence="3 5" id="KW-0378">Hydrolase</keyword>
<evidence type="ECO:0000256" key="2">
    <source>
        <dbReference type="ARBA" id="ARBA00022670"/>
    </source>
</evidence>
<proteinExistence type="inferred from homology"/>
<feature type="active site" description="Charge relay system" evidence="5">
    <location>
        <position position="7"/>
    </location>
</feature>
<organism evidence="7 9">
    <name type="scientific">Paenibacillus macerans</name>
    <name type="common">Bacillus macerans</name>
    <dbReference type="NCBI Taxonomy" id="44252"/>
    <lineage>
        <taxon>Bacteria</taxon>
        <taxon>Bacillati</taxon>
        <taxon>Bacillota</taxon>
        <taxon>Bacilli</taxon>
        <taxon>Bacillales</taxon>
        <taxon>Paenibacillaceae</taxon>
        <taxon>Paenibacillus</taxon>
    </lineage>
</organism>
<dbReference type="EMBL" id="JMQA01000052">
    <property type="protein sequence ID" value="KFM93477.1"/>
    <property type="molecule type" value="Genomic_DNA"/>
</dbReference>
<name>A0A090Y6L9_PAEMA</name>
<evidence type="ECO:0000313" key="10">
    <source>
        <dbReference type="Proteomes" id="UP000442469"/>
    </source>
</evidence>